<dbReference type="GO" id="GO:0042803">
    <property type="term" value="F:protein homodimerization activity"/>
    <property type="evidence" value="ECO:0007669"/>
    <property type="project" value="InterPro"/>
</dbReference>
<name>A0A915KL18_ROMCU</name>
<dbReference type="GO" id="GO:0051082">
    <property type="term" value="F:unfolded protein binding"/>
    <property type="evidence" value="ECO:0007669"/>
    <property type="project" value="TreeGrafter"/>
</dbReference>
<dbReference type="PANTHER" id="PTHR21237">
    <property type="entry name" value="GRPE PROTEIN"/>
    <property type="match status" value="1"/>
</dbReference>
<comment type="similarity">
    <text evidence="2 4">Belongs to the GrpE family.</text>
</comment>
<feature type="region of interest" description="Disordered" evidence="6">
    <location>
        <begin position="1"/>
        <end position="40"/>
    </location>
</feature>
<dbReference type="SUPFAM" id="SSF58014">
    <property type="entry name" value="Coiled-coil domain of nucleotide exchange factor GrpE"/>
    <property type="match status" value="1"/>
</dbReference>
<dbReference type="SUPFAM" id="SSF51064">
    <property type="entry name" value="Head domain of nucleotide exchange factor GrpE"/>
    <property type="match status" value="1"/>
</dbReference>
<dbReference type="OMA" id="PHRHQAI"/>
<keyword evidence="7" id="KW-1185">Reference proteome</keyword>
<sequence length="219" mass="24905">MTNRVLHDEPCSNLDSTRQQKLDDNKAKSEPHIETKNSQSANIGEDALRLLVDLQQERDELLNKIKDLEDKYKRSLAETENVRSRMQRQVEDTKSFAIQGFCKDLLEIADVLALAKEAVPVKTFEENANSNVEELNVLFKQFYDGVLMTQTNLHKIFAKHGLIIVDPLNEKFDPNIHEAVFELTDETKTPGTIGVVLKPGYSLHQRPIRPAKVGIVKDK</sequence>
<evidence type="ECO:0000256" key="2">
    <source>
        <dbReference type="ARBA" id="ARBA00009054"/>
    </source>
</evidence>
<comment type="subcellular location">
    <subcellularLocation>
        <location evidence="1">Mitochondrion matrix</location>
    </subcellularLocation>
</comment>
<evidence type="ECO:0000313" key="7">
    <source>
        <dbReference type="Proteomes" id="UP000887565"/>
    </source>
</evidence>
<dbReference type="GO" id="GO:0006457">
    <property type="term" value="P:protein folding"/>
    <property type="evidence" value="ECO:0007669"/>
    <property type="project" value="InterPro"/>
</dbReference>
<dbReference type="GO" id="GO:0030150">
    <property type="term" value="P:protein import into mitochondrial matrix"/>
    <property type="evidence" value="ECO:0007669"/>
    <property type="project" value="TreeGrafter"/>
</dbReference>
<evidence type="ECO:0000256" key="3">
    <source>
        <dbReference type="ARBA" id="ARBA00023186"/>
    </source>
</evidence>
<dbReference type="GO" id="GO:0051087">
    <property type="term" value="F:protein-folding chaperone binding"/>
    <property type="evidence" value="ECO:0007669"/>
    <property type="project" value="InterPro"/>
</dbReference>
<keyword evidence="5" id="KW-0175">Coiled coil</keyword>
<dbReference type="Proteomes" id="UP000887565">
    <property type="component" value="Unplaced"/>
</dbReference>
<feature type="compositionally biased region" description="Basic and acidic residues" evidence="6">
    <location>
        <begin position="1"/>
        <end position="10"/>
    </location>
</feature>
<dbReference type="WBParaSite" id="nRc.2.0.1.t39532-RA">
    <property type="protein sequence ID" value="nRc.2.0.1.t39532-RA"/>
    <property type="gene ID" value="nRc.2.0.1.g39532"/>
</dbReference>
<evidence type="ECO:0000256" key="4">
    <source>
        <dbReference type="RuleBase" id="RU004478"/>
    </source>
</evidence>
<dbReference type="FunFam" id="2.30.22.10:FF:000002">
    <property type="entry name" value="GrpE protein homolog"/>
    <property type="match status" value="1"/>
</dbReference>
<dbReference type="AlphaFoldDB" id="A0A915KL18"/>
<dbReference type="GO" id="GO:0001405">
    <property type="term" value="C:PAM complex, Tim23 associated import motor"/>
    <property type="evidence" value="ECO:0007669"/>
    <property type="project" value="TreeGrafter"/>
</dbReference>
<dbReference type="InterPro" id="IPR013805">
    <property type="entry name" value="GrpE_CC"/>
</dbReference>
<evidence type="ECO:0000256" key="1">
    <source>
        <dbReference type="ARBA" id="ARBA00004305"/>
    </source>
</evidence>
<evidence type="ECO:0000256" key="5">
    <source>
        <dbReference type="SAM" id="Coils"/>
    </source>
</evidence>
<dbReference type="Gene3D" id="3.90.20.20">
    <property type="match status" value="1"/>
</dbReference>
<reference evidence="8" key="1">
    <citation type="submission" date="2022-11" db="UniProtKB">
        <authorList>
            <consortium name="WormBaseParasite"/>
        </authorList>
    </citation>
    <scope>IDENTIFICATION</scope>
</reference>
<dbReference type="Pfam" id="PF01025">
    <property type="entry name" value="GrpE"/>
    <property type="match status" value="1"/>
</dbReference>
<dbReference type="CDD" id="cd00446">
    <property type="entry name" value="GrpE"/>
    <property type="match status" value="1"/>
</dbReference>
<accession>A0A915KL18</accession>
<dbReference type="PANTHER" id="PTHR21237:SF23">
    <property type="entry name" value="GRPE PROTEIN HOMOLOG, MITOCHONDRIAL"/>
    <property type="match status" value="1"/>
</dbReference>
<keyword evidence="3" id="KW-0143">Chaperone</keyword>
<dbReference type="InterPro" id="IPR009012">
    <property type="entry name" value="GrpE_head"/>
</dbReference>
<proteinExistence type="inferred from homology"/>
<feature type="compositionally biased region" description="Basic and acidic residues" evidence="6">
    <location>
        <begin position="18"/>
        <end position="35"/>
    </location>
</feature>
<protein>
    <submittedName>
        <fullName evidence="8">GrpE protein homolog</fullName>
    </submittedName>
</protein>
<organism evidence="7 8">
    <name type="scientific">Romanomermis culicivorax</name>
    <name type="common">Nematode worm</name>
    <dbReference type="NCBI Taxonomy" id="13658"/>
    <lineage>
        <taxon>Eukaryota</taxon>
        <taxon>Metazoa</taxon>
        <taxon>Ecdysozoa</taxon>
        <taxon>Nematoda</taxon>
        <taxon>Enoplea</taxon>
        <taxon>Dorylaimia</taxon>
        <taxon>Mermithida</taxon>
        <taxon>Mermithoidea</taxon>
        <taxon>Mermithidae</taxon>
        <taxon>Romanomermis</taxon>
    </lineage>
</organism>
<feature type="coiled-coil region" evidence="5">
    <location>
        <begin position="44"/>
        <end position="89"/>
    </location>
</feature>
<dbReference type="InterPro" id="IPR000740">
    <property type="entry name" value="GrpE"/>
</dbReference>
<dbReference type="PRINTS" id="PR00773">
    <property type="entry name" value="GRPEPROTEIN"/>
</dbReference>
<evidence type="ECO:0000313" key="8">
    <source>
        <dbReference type="WBParaSite" id="nRc.2.0.1.t39532-RA"/>
    </source>
</evidence>
<evidence type="ECO:0000256" key="6">
    <source>
        <dbReference type="SAM" id="MobiDB-lite"/>
    </source>
</evidence>
<dbReference type="GO" id="GO:0000774">
    <property type="term" value="F:adenyl-nucleotide exchange factor activity"/>
    <property type="evidence" value="ECO:0007669"/>
    <property type="project" value="InterPro"/>
</dbReference>
<dbReference type="HAMAP" id="MF_01151">
    <property type="entry name" value="GrpE"/>
    <property type="match status" value="1"/>
</dbReference>
<dbReference type="Gene3D" id="2.30.22.10">
    <property type="entry name" value="Head domain of nucleotide exchange factor GrpE"/>
    <property type="match status" value="1"/>
</dbReference>